<feature type="domain" description="Signal transduction histidine kinase internal region" evidence="3">
    <location>
        <begin position="169"/>
        <end position="248"/>
    </location>
</feature>
<evidence type="ECO:0000256" key="1">
    <source>
        <dbReference type="SAM" id="Coils"/>
    </source>
</evidence>
<dbReference type="PANTHER" id="PTHR34220">
    <property type="entry name" value="SENSOR HISTIDINE KINASE YPDA"/>
    <property type="match status" value="1"/>
</dbReference>
<proteinExistence type="predicted"/>
<feature type="transmembrane region" description="Helical" evidence="2">
    <location>
        <begin position="21"/>
        <end position="38"/>
    </location>
</feature>
<protein>
    <submittedName>
        <fullName evidence="4">Histidine kinase</fullName>
    </submittedName>
</protein>
<keyword evidence="2" id="KW-0472">Membrane</keyword>
<accession>A0AAP2DB21</accession>
<dbReference type="GO" id="GO:0016020">
    <property type="term" value="C:membrane"/>
    <property type="evidence" value="ECO:0007669"/>
    <property type="project" value="InterPro"/>
</dbReference>
<feature type="transmembrane region" description="Helical" evidence="2">
    <location>
        <begin position="50"/>
        <end position="68"/>
    </location>
</feature>
<keyword evidence="5" id="KW-1185">Reference proteome</keyword>
<dbReference type="Proteomes" id="UP001319180">
    <property type="component" value="Unassembled WGS sequence"/>
</dbReference>
<dbReference type="AlphaFoldDB" id="A0AAP2DB21"/>
<keyword evidence="4" id="KW-0418">Kinase</keyword>
<reference evidence="4 5" key="1">
    <citation type="submission" date="2021-05" db="EMBL/GenBank/DDBJ databases">
        <title>A Polyphasic approach of four new species of the genus Ohtaekwangia: Ohtaekwangia histidinii sp. nov., Ohtaekwangia cretensis sp. nov., Ohtaekwangia indiensis sp. nov., Ohtaekwangia reichenbachii sp. nov. from diverse environment.</title>
        <authorList>
            <person name="Octaviana S."/>
        </authorList>
    </citation>
    <scope>NUCLEOTIDE SEQUENCE [LARGE SCALE GENOMIC DNA]</scope>
    <source>
        <strain evidence="4 5">PWU37</strain>
    </source>
</reference>
<evidence type="ECO:0000313" key="5">
    <source>
        <dbReference type="Proteomes" id="UP001319180"/>
    </source>
</evidence>
<sequence length="384" mass="45090">MDRKMSFFDLRQDRYRIWLHVIFWMAYVFYEGIVWGRVDGDYARRLACSLIDLPVKLVAAYYTLYVLIDRFFIQRRYAGFLFLLLLSMTVFGIISRVVGYYVIYPLYYPEAMSVGVFFTPKILITIFSIYSVVGILASFHLVRQWYRHEQATRALEDARQQLQKEMLEAELKLLKSQINPHFLFNTLNNLYVLALQQSEKTPEIVYKLSSLMSYMLYEGNHAEVPLEREIHYIRNYIALEQIRYDARLEVAFNIYDDVGHLKVAPLVLLPFVENGFKHGVSHQLTGAWIRIDIGFQDGVLIIKVENSKPPESERPYRSNLHSGFGLDNLKKRLDLMYPGCYHLDVLDEEDSYLVVLRLTLEEKEEDSYTELNPSPVAYEMSDRG</sequence>
<keyword evidence="2" id="KW-0812">Transmembrane</keyword>
<evidence type="ECO:0000259" key="3">
    <source>
        <dbReference type="Pfam" id="PF06580"/>
    </source>
</evidence>
<dbReference type="GO" id="GO:0000155">
    <property type="term" value="F:phosphorelay sensor kinase activity"/>
    <property type="evidence" value="ECO:0007669"/>
    <property type="project" value="InterPro"/>
</dbReference>
<keyword evidence="1" id="KW-0175">Coiled coil</keyword>
<dbReference type="RefSeq" id="WP_254091036.1">
    <property type="nucleotide sequence ID" value="NZ_JAHESC010000020.1"/>
</dbReference>
<comment type="caution">
    <text evidence="4">The sequence shown here is derived from an EMBL/GenBank/DDBJ whole genome shotgun (WGS) entry which is preliminary data.</text>
</comment>
<feature type="transmembrane region" description="Helical" evidence="2">
    <location>
        <begin position="80"/>
        <end position="102"/>
    </location>
</feature>
<dbReference type="EMBL" id="JAHESC010000020">
    <property type="protein sequence ID" value="MBT1687806.1"/>
    <property type="molecule type" value="Genomic_DNA"/>
</dbReference>
<keyword evidence="2" id="KW-1133">Transmembrane helix</keyword>
<feature type="coiled-coil region" evidence="1">
    <location>
        <begin position="148"/>
        <end position="179"/>
    </location>
</feature>
<name>A0AAP2DB21_9BACT</name>
<dbReference type="InterPro" id="IPR010559">
    <property type="entry name" value="Sig_transdc_His_kin_internal"/>
</dbReference>
<organism evidence="4 5">
    <name type="scientific">Dawidia soli</name>
    <dbReference type="NCBI Taxonomy" id="2782352"/>
    <lineage>
        <taxon>Bacteria</taxon>
        <taxon>Pseudomonadati</taxon>
        <taxon>Bacteroidota</taxon>
        <taxon>Cytophagia</taxon>
        <taxon>Cytophagales</taxon>
        <taxon>Chryseotaleaceae</taxon>
        <taxon>Dawidia</taxon>
    </lineage>
</organism>
<dbReference type="InterPro" id="IPR050640">
    <property type="entry name" value="Bact_2-comp_sensor_kinase"/>
</dbReference>
<evidence type="ECO:0000256" key="2">
    <source>
        <dbReference type="SAM" id="Phobius"/>
    </source>
</evidence>
<dbReference type="Pfam" id="PF06580">
    <property type="entry name" value="His_kinase"/>
    <property type="match status" value="1"/>
</dbReference>
<evidence type="ECO:0000313" key="4">
    <source>
        <dbReference type="EMBL" id="MBT1687806.1"/>
    </source>
</evidence>
<feature type="transmembrane region" description="Helical" evidence="2">
    <location>
        <begin position="122"/>
        <end position="142"/>
    </location>
</feature>
<dbReference type="PANTHER" id="PTHR34220:SF7">
    <property type="entry name" value="SENSOR HISTIDINE KINASE YPDA"/>
    <property type="match status" value="1"/>
</dbReference>
<gene>
    <name evidence="4" type="ORF">KK078_14655</name>
</gene>
<keyword evidence="4" id="KW-0808">Transferase</keyword>